<feature type="transmembrane region" description="Helical" evidence="2">
    <location>
        <begin position="145"/>
        <end position="166"/>
    </location>
</feature>
<sequence length="377" mass="43096">MWMSQVDANGHYSLFVTPLHYYQTYIGCAISVLANSTLVYIILSRPHQKMGNYKYVVLAFVCFDISYSLVDVITKPGLYYYKQAFVLFSSGGLLSYPAPIGVFGVCLWGAFFAMSFLLLAIHFFYRYLSITNVKYMYLFTLKYAWIWVVVVALGSLDCALTCWFTMYPTKTTYDFLEDAIQENFNISARNLGFVSSVYWFVTFTAMIYWGYKSQKALNKFDTILSSSTRALQKSLLKALVIQTMVPLFLAYIPCWVTFSLPLMPFEVSKVIINNVSITALTLFPICDCIVIIYYVKAFRNTLIEILGNIPYLNCWIAQILPDSRSTKGNKVHNSSQSIHDDPDQRSANSGSDSVFNNFNDDKFNNNDDKSNENYLHS</sequence>
<name>A0A2A2KVV5_9BILA</name>
<feature type="transmembrane region" description="Helical" evidence="2">
    <location>
        <begin position="235"/>
        <end position="258"/>
    </location>
</feature>
<feature type="compositionally biased region" description="Basic and acidic residues" evidence="1">
    <location>
        <begin position="359"/>
        <end position="371"/>
    </location>
</feature>
<accession>A0A2A2KVV5</accession>
<dbReference type="SUPFAM" id="SSF81321">
    <property type="entry name" value="Family A G protein-coupled receptor-like"/>
    <property type="match status" value="1"/>
</dbReference>
<dbReference type="OrthoDB" id="5841089at2759"/>
<feature type="region of interest" description="Disordered" evidence="1">
    <location>
        <begin position="327"/>
        <end position="377"/>
    </location>
</feature>
<dbReference type="EMBL" id="LIAE01007639">
    <property type="protein sequence ID" value="PAV77913.1"/>
    <property type="molecule type" value="Genomic_DNA"/>
</dbReference>
<evidence type="ECO:0000313" key="3">
    <source>
        <dbReference type="EMBL" id="PAV77913.1"/>
    </source>
</evidence>
<dbReference type="PANTHER" id="PTHR45907:SF22">
    <property type="entry name" value="G PROTEIN-COUPLED RECEPTOR"/>
    <property type="match status" value="1"/>
</dbReference>
<dbReference type="Pfam" id="PF10326">
    <property type="entry name" value="7TM_GPCR_Str"/>
    <property type="match status" value="2"/>
</dbReference>
<keyword evidence="2" id="KW-0812">Transmembrane</keyword>
<dbReference type="PANTHER" id="PTHR45907">
    <property type="entry name" value="SERPENTINE RECEPTOR, CLASS J"/>
    <property type="match status" value="1"/>
</dbReference>
<proteinExistence type="predicted"/>
<evidence type="ECO:0000256" key="2">
    <source>
        <dbReference type="SAM" id="Phobius"/>
    </source>
</evidence>
<organism evidence="3 4">
    <name type="scientific">Diploscapter pachys</name>
    <dbReference type="NCBI Taxonomy" id="2018661"/>
    <lineage>
        <taxon>Eukaryota</taxon>
        <taxon>Metazoa</taxon>
        <taxon>Ecdysozoa</taxon>
        <taxon>Nematoda</taxon>
        <taxon>Chromadorea</taxon>
        <taxon>Rhabditida</taxon>
        <taxon>Rhabditina</taxon>
        <taxon>Rhabditomorpha</taxon>
        <taxon>Rhabditoidea</taxon>
        <taxon>Rhabditidae</taxon>
        <taxon>Diploscapter</taxon>
    </lineage>
</organism>
<feature type="transmembrane region" description="Helical" evidence="2">
    <location>
        <begin position="55"/>
        <end position="80"/>
    </location>
</feature>
<dbReference type="Proteomes" id="UP000218231">
    <property type="component" value="Unassembled WGS sequence"/>
</dbReference>
<dbReference type="InterPro" id="IPR019428">
    <property type="entry name" value="7TM_GPCR_serpentine_rcpt_Str"/>
</dbReference>
<feature type="transmembrane region" description="Helical" evidence="2">
    <location>
        <begin position="270"/>
        <end position="295"/>
    </location>
</feature>
<dbReference type="InterPro" id="IPR019423">
    <property type="entry name" value="7TM_GPCR_serpentine_rcpt_Srj"/>
</dbReference>
<protein>
    <recommendedName>
        <fullName evidence="5">G-protein coupled receptors family 1 profile domain-containing protein</fullName>
    </recommendedName>
</protein>
<feature type="compositionally biased region" description="Low complexity" evidence="1">
    <location>
        <begin position="348"/>
        <end position="358"/>
    </location>
</feature>
<keyword evidence="4" id="KW-1185">Reference proteome</keyword>
<evidence type="ECO:0008006" key="5">
    <source>
        <dbReference type="Google" id="ProtNLM"/>
    </source>
</evidence>
<comment type="caution">
    <text evidence="3">The sequence shown here is derived from an EMBL/GenBank/DDBJ whole genome shotgun (WGS) entry which is preliminary data.</text>
</comment>
<dbReference type="Gene3D" id="1.20.1070.10">
    <property type="entry name" value="Rhodopsin 7-helix transmembrane proteins"/>
    <property type="match status" value="1"/>
</dbReference>
<keyword evidence="2" id="KW-1133">Transmembrane helix</keyword>
<feature type="transmembrane region" description="Helical" evidence="2">
    <location>
        <begin position="191"/>
        <end position="211"/>
    </location>
</feature>
<reference evidence="3 4" key="1">
    <citation type="journal article" date="2017" name="Curr. Biol.">
        <title>Genome architecture and evolution of a unichromosomal asexual nematode.</title>
        <authorList>
            <person name="Fradin H."/>
            <person name="Zegar C."/>
            <person name="Gutwein M."/>
            <person name="Lucas J."/>
            <person name="Kovtun M."/>
            <person name="Corcoran D."/>
            <person name="Baugh L.R."/>
            <person name="Kiontke K."/>
            <person name="Gunsalus K."/>
            <person name="Fitch D.H."/>
            <person name="Piano F."/>
        </authorList>
    </citation>
    <scope>NUCLEOTIDE SEQUENCE [LARGE SCALE GENOMIC DNA]</scope>
    <source>
        <strain evidence="3">PF1309</strain>
    </source>
</reference>
<feature type="transmembrane region" description="Helical" evidence="2">
    <location>
        <begin position="20"/>
        <end position="43"/>
    </location>
</feature>
<keyword evidence="2" id="KW-0472">Membrane</keyword>
<evidence type="ECO:0000256" key="1">
    <source>
        <dbReference type="SAM" id="MobiDB-lite"/>
    </source>
</evidence>
<feature type="compositionally biased region" description="Polar residues" evidence="1">
    <location>
        <begin position="327"/>
        <end position="337"/>
    </location>
</feature>
<feature type="transmembrane region" description="Helical" evidence="2">
    <location>
        <begin position="100"/>
        <end position="125"/>
    </location>
</feature>
<gene>
    <name evidence="3" type="ORF">WR25_14007</name>
</gene>
<evidence type="ECO:0000313" key="4">
    <source>
        <dbReference type="Proteomes" id="UP000218231"/>
    </source>
</evidence>
<dbReference type="AlphaFoldDB" id="A0A2A2KVV5"/>